<dbReference type="EMBL" id="CAJNOC010002402">
    <property type="protein sequence ID" value="CAF0930873.1"/>
    <property type="molecule type" value="Genomic_DNA"/>
</dbReference>
<evidence type="ECO:0000256" key="7">
    <source>
        <dbReference type="ARBA" id="ARBA00047899"/>
    </source>
</evidence>
<dbReference type="EC" id="2.7.11.1" evidence="1"/>
<feature type="transmembrane region" description="Helical" evidence="11">
    <location>
        <begin position="219"/>
        <end position="242"/>
    </location>
</feature>
<dbReference type="PANTHER" id="PTHR24346:SF49">
    <property type="entry name" value="NIM1 SERINE_THREONINE PROTEIN KINASE"/>
    <property type="match status" value="1"/>
</dbReference>
<name>A0A814BK70_9BILA</name>
<evidence type="ECO:0000256" key="6">
    <source>
        <dbReference type="ARBA" id="ARBA00022840"/>
    </source>
</evidence>
<dbReference type="PANTHER" id="PTHR24346">
    <property type="entry name" value="MAP/MICROTUBULE AFFINITY-REGULATING KINASE"/>
    <property type="match status" value="1"/>
</dbReference>
<evidence type="ECO:0000256" key="9">
    <source>
        <dbReference type="PROSITE-ProRule" id="PRU10141"/>
    </source>
</evidence>
<dbReference type="SUPFAM" id="SSF56112">
    <property type="entry name" value="Protein kinase-like (PK-like)"/>
    <property type="match status" value="1"/>
</dbReference>
<dbReference type="FunFam" id="3.30.200.20:FF:000003">
    <property type="entry name" value="Non-specific serine/threonine protein kinase"/>
    <property type="match status" value="1"/>
</dbReference>
<evidence type="ECO:0000256" key="3">
    <source>
        <dbReference type="ARBA" id="ARBA00022679"/>
    </source>
</evidence>
<evidence type="ECO:0000256" key="1">
    <source>
        <dbReference type="ARBA" id="ARBA00012513"/>
    </source>
</evidence>
<protein>
    <recommendedName>
        <fullName evidence="1">non-specific serine/threonine protein kinase</fullName>
        <ecNumber evidence="1">2.7.11.1</ecNumber>
    </recommendedName>
</protein>
<dbReference type="SMART" id="SM00220">
    <property type="entry name" value="S_TKc"/>
    <property type="match status" value="1"/>
</dbReference>
<keyword evidence="4 9" id="KW-0547">Nucleotide-binding</keyword>
<dbReference type="GO" id="GO:0000226">
    <property type="term" value="P:microtubule cytoskeleton organization"/>
    <property type="evidence" value="ECO:0007669"/>
    <property type="project" value="TreeGrafter"/>
</dbReference>
<dbReference type="PROSITE" id="PS00107">
    <property type="entry name" value="PROTEIN_KINASE_ATP"/>
    <property type="match status" value="1"/>
</dbReference>
<keyword evidence="14" id="KW-1185">Reference proteome</keyword>
<dbReference type="GO" id="GO:0050321">
    <property type="term" value="F:tau-protein kinase activity"/>
    <property type="evidence" value="ECO:0007669"/>
    <property type="project" value="TreeGrafter"/>
</dbReference>
<dbReference type="Proteomes" id="UP000663879">
    <property type="component" value="Unassembled WGS sequence"/>
</dbReference>
<dbReference type="AlphaFoldDB" id="A0A814BK70"/>
<keyword evidence="11" id="KW-0472">Membrane</keyword>
<dbReference type="InterPro" id="IPR008271">
    <property type="entry name" value="Ser/Thr_kinase_AS"/>
</dbReference>
<dbReference type="GO" id="GO:0005737">
    <property type="term" value="C:cytoplasm"/>
    <property type="evidence" value="ECO:0007669"/>
    <property type="project" value="TreeGrafter"/>
</dbReference>
<dbReference type="PROSITE" id="PS50011">
    <property type="entry name" value="PROTEIN_KINASE_DOM"/>
    <property type="match status" value="1"/>
</dbReference>
<dbReference type="Pfam" id="PF00069">
    <property type="entry name" value="Pkinase"/>
    <property type="match status" value="1"/>
</dbReference>
<accession>A0A814BK70</accession>
<keyword evidence="11" id="KW-1133">Transmembrane helix</keyword>
<feature type="region of interest" description="Disordered" evidence="10">
    <location>
        <begin position="480"/>
        <end position="539"/>
    </location>
</feature>
<proteinExistence type="predicted"/>
<feature type="region of interest" description="Disordered" evidence="10">
    <location>
        <begin position="431"/>
        <end position="468"/>
    </location>
</feature>
<gene>
    <name evidence="13" type="ORF">OXX778_LOCUS12899</name>
</gene>
<dbReference type="Gene3D" id="1.10.510.10">
    <property type="entry name" value="Transferase(Phosphotransferase) domain 1"/>
    <property type="match status" value="1"/>
</dbReference>
<dbReference type="PROSITE" id="PS00108">
    <property type="entry name" value="PROTEIN_KINASE_ST"/>
    <property type="match status" value="1"/>
</dbReference>
<comment type="catalytic activity">
    <reaction evidence="7">
        <text>L-threonyl-[protein] + ATP = O-phospho-L-threonyl-[protein] + ADP + H(+)</text>
        <dbReference type="Rhea" id="RHEA:46608"/>
        <dbReference type="Rhea" id="RHEA-COMP:11060"/>
        <dbReference type="Rhea" id="RHEA-COMP:11605"/>
        <dbReference type="ChEBI" id="CHEBI:15378"/>
        <dbReference type="ChEBI" id="CHEBI:30013"/>
        <dbReference type="ChEBI" id="CHEBI:30616"/>
        <dbReference type="ChEBI" id="CHEBI:61977"/>
        <dbReference type="ChEBI" id="CHEBI:456216"/>
        <dbReference type="EC" id="2.7.11.1"/>
    </reaction>
</comment>
<evidence type="ECO:0000259" key="12">
    <source>
        <dbReference type="PROSITE" id="PS50011"/>
    </source>
</evidence>
<organism evidence="13 14">
    <name type="scientific">Brachionus calyciflorus</name>
    <dbReference type="NCBI Taxonomy" id="104777"/>
    <lineage>
        <taxon>Eukaryota</taxon>
        <taxon>Metazoa</taxon>
        <taxon>Spiralia</taxon>
        <taxon>Gnathifera</taxon>
        <taxon>Rotifera</taxon>
        <taxon>Eurotatoria</taxon>
        <taxon>Monogononta</taxon>
        <taxon>Pseudotrocha</taxon>
        <taxon>Ploima</taxon>
        <taxon>Brachionidae</taxon>
        <taxon>Brachionus</taxon>
    </lineage>
</organism>
<dbReference type="FunFam" id="1.10.510.10:FF:000571">
    <property type="entry name" value="Maternal embryonic leucine zipper kinase"/>
    <property type="match status" value="1"/>
</dbReference>
<keyword evidence="3" id="KW-0808">Transferase</keyword>
<feature type="compositionally biased region" description="Low complexity" evidence="10">
    <location>
        <begin position="518"/>
        <end position="539"/>
    </location>
</feature>
<dbReference type="GO" id="GO:0035556">
    <property type="term" value="P:intracellular signal transduction"/>
    <property type="evidence" value="ECO:0007669"/>
    <property type="project" value="TreeGrafter"/>
</dbReference>
<feature type="compositionally biased region" description="Polar residues" evidence="10">
    <location>
        <begin position="502"/>
        <end position="517"/>
    </location>
</feature>
<evidence type="ECO:0000256" key="4">
    <source>
        <dbReference type="ARBA" id="ARBA00022741"/>
    </source>
</evidence>
<feature type="compositionally biased region" description="Basic and acidic residues" evidence="10">
    <location>
        <begin position="451"/>
        <end position="466"/>
    </location>
</feature>
<comment type="catalytic activity">
    <reaction evidence="8">
        <text>L-seryl-[protein] + ATP = O-phospho-L-seryl-[protein] + ADP + H(+)</text>
        <dbReference type="Rhea" id="RHEA:17989"/>
        <dbReference type="Rhea" id="RHEA-COMP:9863"/>
        <dbReference type="Rhea" id="RHEA-COMP:11604"/>
        <dbReference type="ChEBI" id="CHEBI:15378"/>
        <dbReference type="ChEBI" id="CHEBI:29999"/>
        <dbReference type="ChEBI" id="CHEBI:30616"/>
        <dbReference type="ChEBI" id="CHEBI:83421"/>
        <dbReference type="ChEBI" id="CHEBI:456216"/>
        <dbReference type="EC" id="2.7.11.1"/>
    </reaction>
</comment>
<feature type="domain" description="Protein kinase" evidence="12">
    <location>
        <begin position="43"/>
        <end position="296"/>
    </location>
</feature>
<keyword evidence="2" id="KW-0723">Serine/threonine-protein kinase</keyword>
<evidence type="ECO:0000256" key="8">
    <source>
        <dbReference type="ARBA" id="ARBA00048679"/>
    </source>
</evidence>
<reference evidence="13" key="1">
    <citation type="submission" date="2021-02" db="EMBL/GenBank/DDBJ databases">
        <authorList>
            <person name="Nowell W R."/>
        </authorList>
    </citation>
    <scope>NUCLEOTIDE SEQUENCE</scope>
    <source>
        <strain evidence="13">Ploen Becks lab</strain>
    </source>
</reference>
<evidence type="ECO:0000256" key="10">
    <source>
        <dbReference type="SAM" id="MobiDB-lite"/>
    </source>
</evidence>
<evidence type="ECO:0000256" key="5">
    <source>
        <dbReference type="ARBA" id="ARBA00022777"/>
    </source>
</evidence>
<evidence type="ECO:0000313" key="14">
    <source>
        <dbReference type="Proteomes" id="UP000663879"/>
    </source>
</evidence>
<dbReference type="InterPro" id="IPR049571">
    <property type="entry name" value="NIM1K_STKc"/>
</dbReference>
<dbReference type="GO" id="GO:0005524">
    <property type="term" value="F:ATP binding"/>
    <property type="evidence" value="ECO:0007669"/>
    <property type="project" value="UniProtKB-UniRule"/>
</dbReference>
<dbReference type="InterPro" id="IPR017441">
    <property type="entry name" value="Protein_kinase_ATP_BS"/>
</dbReference>
<sequence>MNGYKNENTSNYTLTKYDKLVDNIKNNPEYKKEILLNKLIGFYRIGSEIGTGNFSQVKLGLHLLTKEKVAIKILNKIKLDEKTQRLLLREISSMQKLHHPNIIRLYEVIHTQERLFICMEYAPEGELYSKISNDGKINEIDARIIFSQVVSAVSHLHSCNIIHRDIKAENIFFSNFNPINIKLGDFGFSIEATLDRQLNTYCGSPPYAAPELFRDDHYVGIYVDLWALGVLLYFIVTGMMPFRADTVGKLKRIILNGDYIVPSFVSEHCQFLIKGILRPAPSDRFSLREIMHSAWLDTEIFSEPLLPYQFNPTLELSQLKPEEFYSLKLMENLGITQEHLILSNINEPSSNPITKQNTQMNNLISYKALTDITNSVINSRIALTPDLKQYINGTYRIVFHLVQKKLRKENLSELQTNSFFVQEFSSVQISESKNDLKHRRVKRESDTEDEITSKESNRYSKKESLIKDNSSTKQNSIFVKLNTDSKRDNNPAKNQPIKRNIINPSPNQRSQPGKYSDNNGFFNNNKNSTKQSSKFCTIL</sequence>
<keyword evidence="5" id="KW-0418">Kinase</keyword>
<evidence type="ECO:0000256" key="2">
    <source>
        <dbReference type="ARBA" id="ARBA00022527"/>
    </source>
</evidence>
<dbReference type="CDD" id="cd14075">
    <property type="entry name" value="STKc_NIM1"/>
    <property type="match status" value="1"/>
</dbReference>
<feature type="binding site" evidence="9">
    <location>
        <position position="72"/>
    </location>
    <ligand>
        <name>ATP</name>
        <dbReference type="ChEBI" id="CHEBI:30616"/>
    </ligand>
</feature>
<keyword evidence="6 9" id="KW-0067">ATP-binding</keyword>
<dbReference type="InterPro" id="IPR000719">
    <property type="entry name" value="Prot_kinase_dom"/>
</dbReference>
<comment type="caution">
    <text evidence="13">The sequence shown here is derived from an EMBL/GenBank/DDBJ whole genome shotgun (WGS) entry which is preliminary data.</text>
</comment>
<keyword evidence="11" id="KW-0812">Transmembrane</keyword>
<evidence type="ECO:0000256" key="11">
    <source>
        <dbReference type="SAM" id="Phobius"/>
    </source>
</evidence>
<dbReference type="OrthoDB" id="193931at2759"/>
<evidence type="ECO:0000313" key="13">
    <source>
        <dbReference type="EMBL" id="CAF0930873.1"/>
    </source>
</evidence>
<dbReference type="InterPro" id="IPR011009">
    <property type="entry name" value="Kinase-like_dom_sf"/>
</dbReference>